<sequence length="36" mass="4260">MGRYIEEERARKIDASFLTRMRLKDKVVKPVNPLQA</sequence>
<keyword evidence="2" id="KW-1185">Reference proteome</keyword>
<accession>A0A392VCI2</accession>
<feature type="non-terminal residue" evidence="1">
    <location>
        <position position="36"/>
    </location>
</feature>
<reference evidence="1 2" key="1">
    <citation type="journal article" date="2018" name="Front. Plant Sci.">
        <title>Red Clover (Trifolium pratense) and Zigzag Clover (T. medium) - A Picture of Genomic Similarities and Differences.</title>
        <authorList>
            <person name="Dluhosova J."/>
            <person name="Istvanek J."/>
            <person name="Nedelnik J."/>
            <person name="Repkova J."/>
        </authorList>
    </citation>
    <scope>NUCLEOTIDE SEQUENCE [LARGE SCALE GENOMIC DNA]</scope>
    <source>
        <strain evidence="2">cv. 10/8</strain>
        <tissue evidence="1">Leaf</tissue>
    </source>
</reference>
<dbReference type="AlphaFoldDB" id="A0A392VCI2"/>
<dbReference type="Proteomes" id="UP000265520">
    <property type="component" value="Unassembled WGS sequence"/>
</dbReference>
<protein>
    <submittedName>
        <fullName evidence="1">Uncharacterized protein</fullName>
    </submittedName>
</protein>
<name>A0A392VCI2_9FABA</name>
<evidence type="ECO:0000313" key="1">
    <source>
        <dbReference type="EMBL" id="MCI84651.1"/>
    </source>
</evidence>
<organism evidence="1 2">
    <name type="scientific">Trifolium medium</name>
    <dbReference type="NCBI Taxonomy" id="97028"/>
    <lineage>
        <taxon>Eukaryota</taxon>
        <taxon>Viridiplantae</taxon>
        <taxon>Streptophyta</taxon>
        <taxon>Embryophyta</taxon>
        <taxon>Tracheophyta</taxon>
        <taxon>Spermatophyta</taxon>
        <taxon>Magnoliopsida</taxon>
        <taxon>eudicotyledons</taxon>
        <taxon>Gunneridae</taxon>
        <taxon>Pentapetalae</taxon>
        <taxon>rosids</taxon>
        <taxon>fabids</taxon>
        <taxon>Fabales</taxon>
        <taxon>Fabaceae</taxon>
        <taxon>Papilionoideae</taxon>
        <taxon>50 kb inversion clade</taxon>
        <taxon>NPAAA clade</taxon>
        <taxon>Hologalegina</taxon>
        <taxon>IRL clade</taxon>
        <taxon>Trifolieae</taxon>
        <taxon>Trifolium</taxon>
    </lineage>
</organism>
<comment type="caution">
    <text evidence="1">The sequence shown here is derived from an EMBL/GenBank/DDBJ whole genome shotgun (WGS) entry which is preliminary data.</text>
</comment>
<evidence type="ECO:0000313" key="2">
    <source>
        <dbReference type="Proteomes" id="UP000265520"/>
    </source>
</evidence>
<proteinExistence type="predicted"/>
<dbReference type="EMBL" id="LXQA011095876">
    <property type="protein sequence ID" value="MCI84651.1"/>
    <property type="molecule type" value="Genomic_DNA"/>
</dbReference>